<name>A0A0V0XSH1_TRIPS</name>
<protein>
    <submittedName>
        <fullName evidence="1">Uncharacterized protein</fullName>
    </submittedName>
</protein>
<gene>
    <name evidence="1" type="ORF">T4E_10766</name>
</gene>
<dbReference type="AlphaFoldDB" id="A0A0V0XSH1"/>
<sequence>MQKLVKSEKEKKFRDRVGGRGICSCGSLLWLVTDAWLNHNDPLPTAFGRLVHNPGRQQQA</sequence>
<accession>A0A0V0XSH1</accession>
<dbReference type="EMBL" id="JYDU01000153">
    <property type="protein sequence ID" value="KRX90894.1"/>
    <property type="molecule type" value="Genomic_DNA"/>
</dbReference>
<evidence type="ECO:0000313" key="2">
    <source>
        <dbReference type="Proteomes" id="UP000054815"/>
    </source>
</evidence>
<organism evidence="1 2">
    <name type="scientific">Trichinella pseudospiralis</name>
    <name type="common">Parasitic roundworm</name>
    <dbReference type="NCBI Taxonomy" id="6337"/>
    <lineage>
        <taxon>Eukaryota</taxon>
        <taxon>Metazoa</taxon>
        <taxon>Ecdysozoa</taxon>
        <taxon>Nematoda</taxon>
        <taxon>Enoplea</taxon>
        <taxon>Dorylaimia</taxon>
        <taxon>Trichinellida</taxon>
        <taxon>Trichinellidae</taxon>
        <taxon>Trichinella</taxon>
    </lineage>
</organism>
<proteinExistence type="predicted"/>
<reference evidence="1 2" key="1">
    <citation type="submission" date="2015-01" db="EMBL/GenBank/DDBJ databases">
        <title>Evolution of Trichinella species and genotypes.</title>
        <authorList>
            <person name="Korhonen P.K."/>
            <person name="Edoardo P."/>
            <person name="Giuseppe L.R."/>
            <person name="Gasser R.B."/>
        </authorList>
    </citation>
    <scope>NUCLEOTIDE SEQUENCE [LARGE SCALE GENOMIC DNA]</scope>
    <source>
        <strain evidence="1">ISS141</strain>
    </source>
</reference>
<evidence type="ECO:0000313" key="1">
    <source>
        <dbReference type="EMBL" id="KRX90894.1"/>
    </source>
</evidence>
<comment type="caution">
    <text evidence="1">The sequence shown here is derived from an EMBL/GenBank/DDBJ whole genome shotgun (WGS) entry which is preliminary data.</text>
</comment>
<dbReference type="Proteomes" id="UP000054815">
    <property type="component" value="Unassembled WGS sequence"/>
</dbReference>